<keyword evidence="1" id="KW-0812">Transmembrane</keyword>
<dbReference type="SUPFAM" id="SSF53697">
    <property type="entry name" value="SIS domain"/>
    <property type="match status" value="1"/>
</dbReference>
<gene>
    <name evidence="3" type="ORF">FH759_13845</name>
</gene>
<dbReference type="GO" id="GO:1901135">
    <property type="term" value="P:carbohydrate derivative metabolic process"/>
    <property type="evidence" value="ECO:0007669"/>
    <property type="project" value="InterPro"/>
</dbReference>
<keyword evidence="1" id="KW-1133">Transmembrane helix</keyword>
<dbReference type="InterPro" id="IPR009057">
    <property type="entry name" value="Homeodomain-like_sf"/>
</dbReference>
<dbReference type="Pfam" id="PF01380">
    <property type="entry name" value="SIS"/>
    <property type="match status" value="1"/>
</dbReference>
<reference evidence="3 4" key="1">
    <citation type="submission" date="2019-06" db="EMBL/GenBank/DDBJ databases">
        <title>Enrichment of Autotrophic Halophilic Microorganisms from Red Sea Brine Pool Using Microbial Electrosynthesis System.</title>
        <authorList>
            <person name="Alqahtani M.F."/>
            <person name="Bajracharya S."/>
            <person name="Katuri K.P."/>
            <person name="Ali M."/>
            <person name="Saikaly P.E."/>
        </authorList>
    </citation>
    <scope>NUCLEOTIDE SEQUENCE [LARGE SCALE GENOMIC DNA]</scope>
    <source>
        <strain evidence="3">MES6</strain>
    </source>
</reference>
<feature type="transmembrane region" description="Helical" evidence="1">
    <location>
        <begin position="243"/>
        <end position="262"/>
    </location>
</feature>
<dbReference type="Gene3D" id="1.10.10.10">
    <property type="entry name" value="Winged helix-like DNA-binding domain superfamily/Winged helix DNA-binding domain"/>
    <property type="match status" value="1"/>
</dbReference>
<dbReference type="GO" id="GO:0003677">
    <property type="term" value="F:DNA binding"/>
    <property type="evidence" value="ECO:0007669"/>
    <property type="project" value="InterPro"/>
</dbReference>
<dbReference type="InterPro" id="IPR047640">
    <property type="entry name" value="RpiR-like"/>
</dbReference>
<dbReference type="RefSeq" id="WP_273250819.1">
    <property type="nucleotide sequence ID" value="NZ_VENJ01000022.1"/>
</dbReference>
<dbReference type="SUPFAM" id="SSF46689">
    <property type="entry name" value="Homeodomain-like"/>
    <property type="match status" value="1"/>
</dbReference>
<evidence type="ECO:0000313" key="4">
    <source>
        <dbReference type="Proteomes" id="UP000483078"/>
    </source>
</evidence>
<feature type="domain" description="HTH rpiR-type" evidence="2">
    <location>
        <begin position="5"/>
        <end position="81"/>
    </location>
</feature>
<dbReference type="InterPro" id="IPR000281">
    <property type="entry name" value="HTH_RpiR"/>
</dbReference>
<keyword evidence="1" id="KW-0472">Membrane</keyword>
<protein>
    <submittedName>
        <fullName evidence="3">MurR/RpiR family transcriptional regulator</fullName>
    </submittedName>
</protein>
<dbReference type="GO" id="GO:0097367">
    <property type="term" value="F:carbohydrate derivative binding"/>
    <property type="evidence" value="ECO:0007669"/>
    <property type="project" value="InterPro"/>
</dbReference>
<accession>A0A7C9LMQ6</accession>
<evidence type="ECO:0000256" key="1">
    <source>
        <dbReference type="SAM" id="Phobius"/>
    </source>
</evidence>
<dbReference type="AlphaFoldDB" id="A0A7C9LMQ6"/>
<evidence type="ECO:0000259" key="2">
    <source>
        <dbReference type="PROSITE" id="PS51071"/>
    </source>
</evidence>
<dbReference type="PANTHER" id="PTHR30514">
    <property type="entry name" value="GLUCOKINASE"/>
    <property type="match status" value="1"/>
</dbReference>
<organism evidence="3 4">
    <name type="scientific">Sediminimonas qiaohouensis</name>
    <dbReference type="NCBI Taxonomy" id="552061"/>
    <lineage>
        <taxon>Bacteria</taxon>
        <taxon>Pseudomonadati</taxon>
        <taxon>Pseudomonadota</taxon>
        <taxon>Alphaproteobacteria</taxon>
        <taxon>Rhodobacterales</taxon>
        <taxon>Roseobacteraceae</taxon>
        <taxon>Sediminimonas</taxon>
    </lineage>
</organism>
<evidence type="ECO:0000313" key="3">
    <source>
        <dbReference type="EMBL" id="MTJ05759.1"/>
    </source>
</evidence>
<dbReference type="PANTHER" id="PTHR30514:SF18">
    <property type="entry name" value="RPIR-FAMILY TRANSCRIPTIONAL REGULATOR"/>
    <property type="match status" value="1"/>
</dbReference>
<proteinExistence type="predicted"/>
<dbReference type="PROSITE" id="PS51071">
    <property type="entry name" value="HTH_RPIR"/>
    <property type="match status" value="1"/>
</dbReference>
<sequence>MQKSTTIKDRIAEGYDGLSDRLRAAADFVADNPVDVATRSLRSISTASGLAPATFSRLARALGFDDYEAMRELSRSAVGRRYVSFSQRAQQLQSEAVAAEPLLQRQAAACIANIDSMSQTIDPARLERAVEALHAARRVVLFGACGSTGLIDYMAYMGRYFSPDWQVAGRGGAALGATMAELSERDAVLIITKPPFARRAILSAEMAAAQGAAVIVLSDTHTCPALKYATAGFILPSDSPQFFSSYAATLVLVETIIGMLVARAGPDAMNRIAEVEARNHRLDEYWRV</sequence>
<comment type="caution">
    <text evidence="3">The sequence shown here is derived from an EMBL/GenBank/DDBJ whole genome shotgun (WGS) entry which is preliminary data.</text>
</comment>
<dbReference type="InterPro" id="IPR001347">
    <property type="entry name" value="SIS_dom"/>
</dbReference>
<dbReference type="EMBL" id="VENJ01000022">
    <property type="protein sequence ID" value="MTJ05759.1"/>
    <property type="molecule type" value="Genomic_DNA"/>
</dbReference>
<dbReference type="GO" id="GO:0003700">
    <property type="term" value="F:DNA-binding transcription factor activity"/>
    <property type="evidence" value="ECO:0007669"/>
    <property type="project" value="InterPro"/>
</dbReference>
<name>A0A7C9LMQ6_9RHOB</name>
<dbReference type="InterPro" id="IPR036388">
    <property type="entry name" value="WH-like_DNA-bd_sf"/>
</dbReference>
<dbReference type="Proteomes" id="UP000483078">
    <property type="component" value="Unassembled WGS sequence"/>
</dbReference>
<dbReference type="InterPro" id="IPR046348">
    <property type="entry name" value="SIS_dom_sf"/>
</dbReference>
<dbReference type="Gene3D" id="3.40.50.10490">
    <property type="entry name" value="Glucose-6-phosphate isomerase like protein, domain 1"/>
    <property type="match status" value="1"/>
</dbReference>